<feature type="compositionally biased region" description="Acidic residues" evidence="3">
    <location>
        <begin position="29"/>
        <end position="38"/>
    </location>
</feature>
<dbReference type="InterPro" id="IPR047862">
    <property type="entry name" value="TSC22/BUN_CS"/>
</dbReference>
<dbReference type="RefSeq" id="XP_008329623.1">
    <property type="nucleotide sequence ID" value="XM_008331401.3"/>
</dbReference>
<feature type="compositionally biased region" description="Polar residues" evidence="3">
    <location>
        <begin position="614"/>
        <end position="623"/>
    </location>
</feature>
<evidence type="ECO:0000256" key="2">
    <source>
        <dbReference type="SAM" id="Coils"/>
    </source>
</evidence>
<name>A0A3P8WF61_CYNSE</name>
<feature type="compositionally biased region" description="Polar residues" evidence="3">
    <location>
        <begin position="401"/>
        <end position="414"/>
    </location>
</feature>
<dbReference type="GO" id="GO:0006357">
    <property type="term" value="P:regulation of transcription by RNA polymerase II"/>
    <property type="evidence" value="ECO:0007669"/>
    <property type="project" value="InterPro"/>
</dbReference>
<reference evidence="4" key="2">
    <citation type="submission" date="2025-08" db="UniProtKB">
        <authorList>
            <consortium name="Ensembl"/>
        </authorList>
    </citation>
    <scope>IDENTIFICATION</scope>
</reference>
<dbReference type="PANTHER" id="PTHR46894:SF1">
    <property type="entry name" value="TSC22 DOMAIN FAMILY PROTEIN 2"/>
    <property type="match status" value="1"/>
</dbReference>
<dbReference type="PROSITE" id="PS01289">
    <property type="entry name" value="TSC22"/>
    <property type="match status" value="1"/>
</dbReference>
<feature type="compositionally biased region" description="Polar residues" evidence="3">
    <location>
        <begin position="430"/>
        <end position="440"/>
    </location>
</feature>
<proteinExistence type="inferred from homology"/>
<dbReference type="Ensembl" id="ENSCSET00000024610.1">
    <property type="protein sequence ID" value="ENSCSEP00000024281.1"/>
    <property type="gene ID" value="ENSCSEG00000015503.1"/>
</dbReference>
<feature type="region of interest" description="Disordered" evidence="3">
    <location>
        <begin position="364"/>
        <end position="383"/>
    </location>
</feature>
<evidence type="ECO:0000313" key="4">
    <source>
        <dbReference type="Ensembl" id="ENSCSEP00000024281.1"/>
    </source>
</evidence>
<keyword evidence="5" id="KW-1185">Reference proteome</keyword>
<dbReference type="GeneTree" id="ENSGT00940000160465"/>
<feature type="compositionally biased region" description="Polar residues" evidence="3">
    <location>
        <begin position="65"/>
        <end position="84"/>
    </location>
</feature>
<comment type="similarity">
    <text evidence="1">Belongs to the TSC-22/Dip/Bun family.</text>
</comment>
<dbReference type="PANTHER" id="PTHR46894">
    <property type="entry name" value="TSC22 DOMAIN FAMILY PROTEIN 2"/>
    <property type="match status" value="1"/>
</dbReference>
<dbReference type="Proteomes" id="UP000265120">
    <property type="component" value="Chromosome 2"/>
</dbReference>
<evidence type="ECO:0000256" key="1">
    <source>
        <dbReference type="ARBA" id="ARBA00007908"/>
    </source>
</evidence>
<reference evidence="4" key="3">
    <citation type="submission" date="2025-09" db="UniProtKB">
        <authorList>
            <consortium name="Ensembl"/>
        </authorList>
    </citation>
    <scope>IDENTIFICATION</scope>
</reference>
<feature type="region of interest" description="Disordered" evidence="3">
    <location>
        <begin position="389"/>
        <end position="478"/>
    </location>
</feature>
<feature type="compositionally biased region" description="Basic and acidic residues" evidence="3">
    <location>
        <begin position="51"/>
        <end position="64"/>
    </location>
</feature>
<feature type="region of interest" description="Disordered" evidence="3">
    <location>
        <begin position="21"/>
        <end position="114"/>
    </location>
</feature>
<dbReference type="Gene3D" id="1.20.5.490">
    <property type="entry name" value="Single helix bin"/>
    <property type="match status" value="1"/>
</dbReference>
<sequence>MSKLSAKKKSCFQITSVTQAQVAASSITDDTESLDDPDESRTEDVSSEIFDVSRDPGACDRSSSEETLNNVGETQESHTLTTGPVNGGFSFKSLGTGRVTPHNGVTRPHNPLTINNTTVTTSVAHTAPVSTSCSSRFRVIKLDHGTGEPFRRGRWTCTEFYEKDSDSNIIRTADSIKPTVTFDHSIDRDSGLGTTGNSLVTSCAFSAQTFENNTDSGFSLGQPSHVAHPSELQHQGYSLAPQIGNGSSAFRPTGYTATASQQANMVSMQPAVSQNTLSNSINGVHHGAMQQSPIMPPATQPQQFPYSTHPTGLTAGQPDYRQQHFGSSTQNLPLTNLSVVPPTSQVVSSASNATAIASFHLGSGQQQPVSQNQPSGGIVSAPPAHSVISATTTTSSLSSSQNVPASVPSTTNTPPGVPIQTPGTGGLAQPQGSLGATTGLPSGFINHAEDGRSLKSDTPSQPGSVIAPGKDAGKPSIGETFNLPTPTVNSLFGIQITIDGNADEESASGASVVAIDNKIEQAMDLVKSHLMYAVREEVEVLKEQIKELYERNSVLERENAVLKSLANSEQLNQLSGQLSQGGSQLTTLQQQHQHITNNNNNNSPLIHHDEAQSVPHQPNVTSA</sequence>
<accession>A0A3P8WF61</accession>
<dbReference type="FunFam" id="1.20.5.490:FF:000002">
    <property type="entry name" value="TSC22 domain family, member 1"/>
    <property type="match status" value="1"/>
</dbReference>
<dbReference type="FunCoup" id="A0A3P8WF61">
    <property type="interactions" value="609"/>
</dbReference>
<feature type="region of interest" description="Disordered" evidence="3">
    <location>
        <begin position="307"/>
        <end position="329"/>
    </location>
</feature>
<feature type="compositionally biased region" description="Low complexity" evidence="3">
    <location>
        <begin position="389"/>
        <end position="400"/>
    </location>
</feature>
<dbReference type="OMA" id="GWKMTEA"/>
<dbReference type="STRING" id="244447.ENSCSEP00000024281"/>
<evidence type="ECO:0000256" key="3">
    <source>
        <dbReference type="SAM" id="MobiDB-lite"/>
    </source>
</evidence>
<feature type="coiled-coil region" evidence="2">
    <location>
        <begin position="531"/>
        <end position="565"/>
    </location>
</feature>
<evidence type="ECO:0000313" key="5">
    <source>
        <dbReference type="Proteomes" id="UP000265120"/>
    </source>
</evidence>
<protein>
    <submittedName>
        <fullName evidence="4">TSC22 domain family member 2</fullName>
    </submittedName>
</protein>
<dbReference type="CTD" id="9819"/>
<dbReference type="KEGG" id="csem:103394197"/>
<reference evidence="4 5" key="1">
    <citation type="journal article" date="2014" name="Nat. Genet.">
        <title>Whole-genome sequence of a flatfish provides insights into ZW sex chromosome evolution and adaptation to a benthic lifestyle.</title>
        <authorList>
            <person name="Chen S."/>
            <person name="Zhang G."/>
            <person name="Shao C."/>
            <person name="Huang Q."/>
            <person name="Liu G."/>
            <person name="Zhang P."/>
            <person name="Song W."/>
            <person name="An N."/>
            <person name="Chalopin D."/>
            <person name="Volff J.N."/>
            <person name="Hong Y."/>
            <person name="Li Q."/>
            <person name="Sha Z."/>
            <person name="Zhou H."/>
            <person name="Xie M."/>
            <person name="Yu Q."/>
            <person name="Liu Y."/>
            <person name="Xiang H."/>
            <person name="Wang N."/>
            <person name="Wu K."/>
            <person name="Yang C."/>
            <person name="Zhou Q."/>
            <person name="Liao X."/>
            <person name="Yang L."/>
            <person name="Hu Q."/>
            <person name="Zhang J."/>
            <person name="Meng L."/>
            <person name="Jin L."/>
            <person name="Tian Y."/>
            <person name="Lian J."/>
            <person name="Yang J."/>
            <person name="Miao G."/>
            <person name="Liu S."/>
            <person name="Liang Z."/>
            <person name="Yan F."/>
            <person name="Li Y."/>
            <person name="Sun B."/>
            <person name="Zhang H."/>
            <person name="Zhang J."/>
            <person name="Zhu Y."/>
            <person name="Du M."/>
            <person name="Zhao Y."/>
            <person name="Schartl M."/>
            <person name="Tang Q."/>
            <person name="Wang J."/>
        </authorList>
    </citation>
    <scope>NUCLEOTIDE SEQUENCE</scope>
</reference>
<keyword evidence="2" id="KW-0175">Coiled coil</keyword>
<dbReference type="AlphaFoldDB" id="A0A3P8WF61"/>
<dbReference type="InterPro" id="IPR000580">
    <property type="entry name" value="TSC22/Bun"/>
</dbReference>
<dbReference type="GeneID" id="103394197"/>
<organism evidence="4 5">
    <name type="scientific">Cynoglossus semilaevis</name>
    <name type="common">Tongue sole</name>
    <dbReference type="NCBI Taxonomy" id="244447"/>
    <lineage>
        <taxon>Eukaryota</taxon>
        <taxon>Metazoa</taxon>
        <taxon>Chordata</taxon>
        <taxon>Craniata</taxon>
        <taxon>Vertebrata</taxon>
        <taxon>Euteleostomi</taxon>
        <taxon>Actinopterygii</taxon>
        <taxon>Neopterygii</taxon>
        <taxon>Teleostei</taxon>
        <taxon>Neoteleostei</taxon>
        <taxon>Acanthomorphata</taxon>
        <taxon>Carangaria</taxon>
        <taxon>Pleuronectiformes</taxon>
        <taxon>Pleuronectoidei</taxon>
        <taxon>Cynoglossidae</taxon>
        <taxon>Cynoglossinae</taxon>
        <taxon>Cynoglossus</taxon>
    </lineage>
</organism>
<dbReference type="InterPro" id="IPR053049">
    <property type="entry name" value="TSC22_domain_protein_2"/>
</dbReference>
<dbReference type="InParanoid" id="A0A3P8WF61"/>
<dbReference type="Pfam" id="PF01166">
    <property type="entry name" value="TSC22"/>
    <property type="match status" value="1"/>
</dbReference>
<feature type="region of interest" description="Disordered" evidence="3">
    <location>
        <begin position="595"/>
        <end position="623"/>
    </location>
</feature>
<dbReference type="OrthoDB" id="8961796at2759"/>
<dbReference type="SUPFAM" id="SSF58026">
    <property type="entry name" value="Delta-sleep-inducing peptide immunoreactive peptide"/>
    <property type="match status" value="1"/>
</dbReference>
<feature type="compositionally biased region" description="Polar residues" evidence="3">
    <location>
        <begin position="364"/>
        <end position="375"/>
    </location>
</feature>